<feature type="transmembrane region" description="Helical" evidence="19">
    <location>
        <begin position="181"/>
        <end position="200"/>
    </location>
</feature>
<evidence type="ECO:0000256" key="17">
    <source>
        <dbReference type="ARBA" id="ARBA00023264"/>
    </source>
</evidence>
<dbReference type="OrthoDB" id="9799199at2"/>
<comment type="similarity">
    <text evidence="5 18">Belongs to the CDS family.</text>
</comment>
<sequence length="272" mass="29747">MLLPRILTALIGIPVVLAAIHFGGVIYMAFVGAVILLCLYEYGLVLTAGKKPVHMPSLLLFGLLMAVVAILGRAPADMVDLPDNLYPFSVSVVIFGVLFFEVLTPKRSWDRVCNTFTGVFLIPWSLAHLVNLRDIATYGEYLTLFMIITVWVCDTGAYFSGRFLGRHKLNKEVSPKKTWEGAVGGTVLAVGAAVLMRHLFLSTLFSVSEAVWLGLLVAVVGQVSDLAESVIKRSTGVKDSSNLLPGHGGFLDRFDSYLLLAPLFYYVVLYTL</sequence>
<evidence type="ECO:0000256" key="1">
    <source>
        <dbReference type="ARBA" id="ARBA00001698"/>
    </source>
</evidence>
<dbReference type="InterPro" id="IPR000374">
    <property type="entry name" value="PC_trans"/>
</dbReference>
<evidence type="ECO:0000313" key="20">
    <source>
        <dbReference type="EMBL" id="OUO56896.1"/>
    </source>
</evidence>
<evidence type="ECO:0000256" key="5">
    <source>
        <dbReference type="ARBA" id="ARBA00010185"/>
    </source>
</evidence>
<comment type="subcellular location">
    <subcellularLocation>
        <location evidence="2">Cell membrane</location>
        <topology evidence="2">Multi-pass membrane protein</topology>
    </subcellularLocation>
</comment>
<evidence type="ECO:0000256" key="15">
    <source>
        <dbReference type="ARBA" id="ARBA00023136"/>
    </source>
</evidence>
<gene>
    <name evidence="20" type="ORF">B5F75_03370</name>
</gene>
<evidence type="ECO:0000256" key="10">
    <source>
        <dbReference type="ARBA" id="ARBA00022679"/>
    </source>
</evidence>
<keyword evidence="16" id="KW-0594">Phospholipid biosynthesis</keyword>
<evidence type="ECO:0000256" key="9">
    <source>
        <dbReference type="ARBA" id="ARBA00022516"/>
    </source>
</evidence>
<keyword evidence="11 18" id="KW-0812">Transmembrane</keyword>
<evidence type="ECO:0000256" key="16">
    <source>
        <dbReference type="ARBA" id="ARBA00023209"/>
    </source>
</evidence>
<evidence type="ECO:0000256" key="11">
    <source>
        <dbReference type="ARBA" id="ARBA00022692"/>
    </source>
</evidence>
<dbReference type="AlphaFoldDB" id="A0A1Y4DCZ8"/>
<evidence type="ECO:0000256" key="8">
    <source>
        <dbReference type="ARBA" id="ARBA00022475"/>
    </source>
</evidence>
<dbReference type="EMBL" id="NFJD01000002">
    <property type="protein sequence ID" value="OUO56896.1"/>
    <property type="molecule type" value="Genomic_DNA"/>
</dbReference>
<dbReference type="Pfam" id="PF01148">
    <property type="entry name" value="CTP_transf_1"/>
    <property type="match status" value="1"/>
</dbReference>
<comment type="pathway">
    <text evidence="3 18">Phospholipid metabolism; CDP-diacylglycerol biosynthesis; CDP-diacylglycerol from sn-glycerol 3-phosphate: step 3/3.</text>
</comment>
<dbReference type="EC" id="2.7.7.41" evidence="6 18"/>
<feature type="transmembrane region" description="Helical" evidence="19">
    <location>
        <begin position="111"/>
        <end position="129"/>
    </location>
</feature>
<evidence type="ECO:0000256" key="3">
    <source>
        <dbReference type="ARBA" id="ARBA00005119"/>
    </source>
</evidence>
<evidence type="ECO:0000256" key="6">
    <source>
        <dbReference type="ARBA" id="ARBA00012487"/>
    </source>
</evidence>
<feature type="transmembrane region" description="Helical" evidence="19">
    <location>
        <begin position="141"/>
        <end position="160"/>
    </location>
</feature>
<keyword evidence="12 18" id="KW-0548">Nucleotidyltransferase</keyword>
<comment type="caution">
    <text evidence="20">The sequence shown here is derived from an EMBL/GenBank/DDBJ whole genome shotgun (WGS) entry which is preliminary data.</text>
</comment>
<keyword evidence="9" id="KW-0444">Lipid biosynthesis</keyword>
<feature type="transmembrane region" description="Helical" evidence="19">
    <location>
        <begin position="58"/>
        <end position="74"/>
    </location>
</feature>
<evidence type="ECO:0000256" key="12">
    <source>
        <dbReference type="ARBA" id="ARBA00022695"/>
    </source>
</evidence>
<keyword evidence="14" id="KW-0443">Lipid metabolism</keyword>
<keyword evidence="17" id="KW-1208">Phospholipid metabolism</keyword>
<feature type="transmembrane region" description="Helical" evidence="19">
    <location>
        <begin position="28"/>
        <end position="46"/>
    </location>
</feature>
<keyword evidence="15 19" id="KW-0472">Membrane</keyword>
<feature type="transmembrane region" description="Helical" evidence="19">
    <location>
        <begin position="86"/>
        <end position="104"/>
    </location>
</feature>
<evidence type="ECO:0000256" key="7">
    <source>
        <dbReference type="ARBA" id="ARBA00019373"/>
    </source>
</evidence>
<proteinExistence type="inferred from homology"/>
<reference evidence="21" key="1">
    <citation type="submission" date="2017-04" db="EMBL/GenBank/DDBJ databases">
        <title>Function of individual gut microbiota members based on whole genome sequencing of pure cultures obtained from chicken caecum.</title>
        <authorList>
            <person name="Medvecky M."/>
            <person name="Cejkova D."/>
            <person name="Polansky O."/>
            <person name="Karasova D."/>
            <person name="Kubasova T."/>
            <person name="Cizek A."/>
            <person name="Rychlik I."/>
        </authorList>
    </citation>
    <scope>NUCLEOTIDE SEQUENCE [LARGE SCALE GENOMIC DNA]</scope>
    <source>
        <strain evidence="21">An273</strain>
    </source>
</reference>
<keyword evidence="13 19" id="KW-1133">Transmembrane helix</keyword>
<keyword evidence="10 18" id="KW-0808">Transferase</keyword>
<comment type="pathway">
    <text evidence="4">Lipid metabolism.</text>
</comment>
<name>A0A1Y4DCZ8_9BACT</name>
<dbReference type="PANTHER" id="PTHR46382">
    <property type="entry name" value="PHOSPHATIDATE CYTIDYLYLTRANSFERASE"/>
    <property type="match status" value="1"/>
</dbReference>
<evidence type="ECO:0000256" key="4">
    <source>
        <dbReference type="ARBA" id="ARBA00005189"/>
    </source>
</evidence>
<dbReference type="RefSeq" id="WP_087287938.1">
    <property type="nucleotide sequence ID" value="NZ_NFJD01000002.1"/>
</dbReference>
<dbReference type="GO" id="GO:0004605">
    <property type="term" value="F:phosphatidate cytidylyltransferase activity"/>
    <property type="evidence" value="ECO:0007669"/>
    <property type="project" value="UniProtKB-EC"/>
</dbReference>
<evidence type="ECO:0000256" key="13">
    <source>
        <dbReference type="ARBA" id="ARBA00022989"/>
    </source>
</evidence>
<evidence type="ECO:0000256" key="2">
    <source>
        <dbReference type="ARBA" id="ARBA00004651"/>
    </source>
</evidence>
<dbReference type="GO" id="GO:0016024">
    <property type="term" value="P:CDP-diacylglycerol biosynthetic process"/>
    <property type="evidence" value="ECO:0007669"/>
    <property type="project" value="UniProtKB-UniPathway"/>
</dbReference>
<dbReference type="UniPathway" id="UPA00557">
    <property type="reaction ID" value="UER00614"/>
</dbReference>
<evidence type="ECO:0000313" key="21">
    <source>
        <dbReference type="Proteomes" id="UP000196368"/>
    </source>
</evidence>
<evidence type="ECO:0000256" key="14">
    <source>
        <dbReference type="ARBA" id="ARBA00023098"/>
    </source>
</evidence>
<accession>A0A1Y4DCZ8</accession>
<dbReference type="PROSITE" id="PS01315">
    <property type="entry name" value="CDS"/>
    <property type="match status" value="1"/>
</dbReference>
<keyword evidence="21" id="KW-1185">Reference proteome</keyword>
<dbReference type="GO" id="GO:0005886">
    <property type="term" value="C:plasma membrane"/>
    <property type="evidence" value="ECO:0007669"/>
    <property type="project" value="UniProtKB-SubCell"/>
</dbReference>
<keyword evidence="8" id="KW-1003">Cell membrane</keyword>
<comment type="catalytic activity">
    <reaction evidence="1 18">
        <text>a 1,2-diacyl-sn-glycero-3-phosphate + CTP + H(+) = a CDP-1,2-diacyl-sn-glycerol + diphosphate</text>
        <dbReference type="Rhea" id="RHEA:16229"/>
        <dbReference type="ChEBI" id="CHEBI:15378"/>
        <dbReference type="ChEBI" id="CHEBI:33019"/>
        <dbReference type="ChEBI" id="CHEBI:37563"/>
        <dbReference type="ChEBI" id="CHEBI:58332"/>
        <dbReference type="ChEBI" id="CHEBI:58608"/>
        <dbReference type="EC" id="2.7.7.41"/>
    </reaction>
</comment>
<evidence type="ECO:0000256" key="18">
    <source>
        <dbReference type="RuleBase" id="RU003938"/>
    </source>
</evidence>
<evidence type="ECO:0000256" key="19">
    <source>
        <dbReference type="SAM" id="Phobius"/>
    </source>
</evidence>
<organism evidence="20 21">
    <name type="scientific">Candidatus Avelusimicrobium gallicola</name>
    <dbReference type="NCBI Taxonomy" id="2562704"/>
    <lineage>
        <taxon>Bacteria</taxon>
        <taxon>Pseudomonadati</taxon>
        <taxon>Elusimicrobiota</taxon>
        <taxon>Elusimicrobia</taxon>
        <taxon>Elusimicrobiales</taxon>
        <taxon>Elusimicrobiaceae</taxon>
        <taxon>Candidatus Avelusimicrobium</taxon>
    </lineage>
</organism>
<protein>
    <recommendedName>
        <fullName evidence="7 18">Phosphatidate cytidylyltransferase</fullName>
        <ecNumber evidence="6 18">2.7.7.41</ecNumber>
    </recommendedName>
</protein>
<dbReference type="Proteomes" id="UP000196368">
    <property type="component" value="Unassembled WGS sequence"/>
</dbReference>
<dbReference type="PANTHER" id="PTHR46382:SF1">
    <property type="entry name" value="PHOSPHATIDATE CYTIDYLYLTRANSFERASE"/>
    <property type="match status" value="1"/>
</dbReference>